<dbReference type="InterPro" id="IPR016188">
    <property type="entry name" value="PurM-like_N"/>
</dbReference>
<dbReference type="GO" id="GO:0051604">
    <property type="term" value="P:protein maturation"/>
    <property type="evidence" value="ECO:0007669"/>
    <property type="project" value="TreeGrafter"/>
</dbReference>
<dbReference type="Pfam" id="PF00586">
    <property type="entry name" value="AIRS"/>
    <property type="match status" value="1"/>
</dbReference>
<gene>
    <name evidence="4" type="primary">hypE</name>
    <name evidence="4" type="ORF">JW984_10810</name>
</gene>
<evidence type="ECO:0000313" key="4">
    <source>
        <dbReference type="EMBL" id="MBN1573673.1"/>
    </source>
</evidence>
<dbReference type="PANTHER" id="PTHR30303">
    <property type="entry name" value="HYDROGENASE ISOENZYMES FORMATION PROTEIN HYPE"/>
    <property type="match status" value="1"/>
</dbReference>
<dbReference type="Gene3D" id="3.90.650.10">
    <property type="entry name" value="PurM-like C-terminal domain"/>
    <property type="match status" value="1"/>
</dbReference>
<dbReference type="CDD" id="cd02197">
    <property type="entry name" value="HypE"/>
    <property type="match status" value="1"/>
</dbReference>
<sequence length="332" mass="35045">MEKKRIVLAHGGGGVLTRELVEEIIVPSIGGSVSALPDAARVPGAEDLYFTTDSFVVKPLFFNGGNIGSLSIHGTVNDLAVSGAEPVAVSFSLIIEEGLEMDTLRRIVESAGRAAAECSVSIITGDTKVVARGDADQLFVNTAGIGIRRHDMGNLGIKEGDAVLINGPIAEHGIAVMSRRKGIDFDIEIESDSAPVWPYVKALLDGGVDIHAMRDPTRGGVAATLVELSGDHGVTTELYEDNIPVRAEVRAACEMLGLDPLSVANEGKLLVFVSASDAEKALEILRATSGGENAEIIGRAVKRRAVSVFLKTCFGGERVVEMPYGEELPRIC</sequence>
<evidence type="ECO:0000313" key="5">
    <source>
        <dbReference type="Proteomes" id="UP000809273"/>
    </source>
</evidence>
<comment type="similarity">
    <text evidence="1">Belongs to the HypE family.</text>
</comment>
<dbReference type="Pfam" id="PF02769">
    <property type="entry name" value="AIRS_C"/>
    <property type="match status" value="1"/>
</dbReference>
<organism evidence="4 5">
    <name type="scientific">Candidatus Zymogenus saltonus</name>
    <dbReference type="NCBI Taxonomy" id="2844893"/>
    <lineage>
        <taxon>Bacteria</taxon>
        <taxon>Deltaproteobacteria</taxon>
        <taxon>Candidatus Zymogenia</taxon>
        <taxon>Candidatus Zymogeniales</taxon>
        <taxon>Candidatus Zymogenaceae</taxon>
        <taxon>Candidatus Zymogenus</taxon>
    </lineage>
</organism>
<dbReference type="Gene3D" id="3.30.1330.10">
    <property type="entry name" value="PurM-like, N-terminal domain"/>
    <property type="match status" value="1"/>
</dbReference>
<dbReference type="SUPFAM" id="SSF55326">
    <property type="entry name" value="PurM N-terminal domain-like"/>
    <property type="match status" value="1"/>
</dbReference>
<feature type="domain" description="PurM-like N-terminal" evidence="2">
    <location>
        <begin position="39"/>
        <end position="147"/>
    </location>
</feature>
<dbReference type="PIRSF" id="PIRSF005644">
    <property type="entry name" value="Hdrgns_mtr_HypE"/>
    <property type="match status" value="1"/>
</dbReference>
<proteinExistence type="inferred from homology"/>
<dbReference type="InterPro" id="IPR036676">
    <property type="entry name" value="PurM-like_C_sf"/>
</dbReference>
<dbReference type="InterPro" id="IPR011854">
    <property type="entry name" value="HypE"/>
</dbReference>
<name>A0A9D8KGD4_9DELT</name>
<reference evidence="4" key="2">
    <citation type="submission" date="2021-01" db="EMBL/GenBank/DDBJ databases">
        <authorList>
            <person name="Hahn C.R."/>
            <person name="Youssef N.H."/>
            <person name="Elshahed M."/>
        </authorList>
    </citation>
    <scope>NUCLEOTIDE SEQUENCE</scope>
    <source>
        <strain evidence="4">Zod_Metabat.24</strain>
    </source>
</reference>
<reference evidence="4" key="1">
    <citation type="journal article" date="2021" name="Environ. Microbiol.">
        <title>Genomic characterization of three novel Desulfobacterota classes expand the metabolic and phylogenetic diversity of the phylum.</title>
        <authorList>
            <person name="Murphy C.L."/>
            <person name="Biggerstaff J."/>
            <person name="Eichhorn A."/>
            <person name="Ewing E."/>
            <person name="Shahan R."/>
            <person name="Soriano D."/>
            <person name="Stewart S."/>
            <person name="VanMol K."/>
            <person name="Walker R."/>
            <person name="Walters P."/>
            <person name="Elshahed M.S."/>
            <person name="Youssef N.H."/>
        </authorList>
    </citation>
    <scope>NUCLEOTIDE SEQUENCE</scope>
    <source>
        <strain evidence="4">Zod_Metabat.24</strain>
    </source>
</reference>
<dbReference type="SUPFAM" id="SSF56042">
    <property type="entry name" value="PurM C-terminal domain-like"/>
    <property type="match status" value="1"/>
</dbReference>
<evidence type="ECO:0000256" key="1">
    <source>
        <dbReference type="ARBA" id="ARBA00006243"/>
    </source>
</evidence>
<feature type="domain" description="PurM-like C-terminal" evidence="3">
    <location>
        <begin position="158"/>
        <end position="310"/>
    </location>
</feature>
<comment type="caution">
    <text evidence="4">The sequence shown here is derived from an EMBL/GenBank/DDBJ whole genome shotgun (WGS) entry which is preliminary data.</text>
</comment>
<dbReference type="Proteomes" id="UP000809273">
    <property type="component" value="Unassembled WGS sequence"/>
</dbReference>
<dbReference type="EMBL" id="JAFGIX010000054">
    <property type="protein sequence ID" value="MBN1573673.1"/>
    <property type="molecule type" value="Genomic_DNA"/>
</dbReference>
<dbReference type="PANTHER" id="PTHR30303:SF0">
    <property type="entry name" value="CARBAMOYL DEHYDRATASE HYPE"/>
    <property type="match status" value="1"/>
</dbReference>
<evidence type="ECO:0000259" key="2">
    <source>
        <dbReference type="Pfam" id="PF00586"/>
    </source>
</evidence>
<dbReference type="InterPro" id="IPR010918">
    <property type="entry name" value="PurM-like_C_dom"/>
</dbReference>
<protein>
    <submittedName>
        <fullName evidence="4">Hydrogenase expression/formation protein HypE</fullName>
    </submittedName>
</protein>
<dbReference type="AlphaFoldDB" id="A0A9D8KGD4"/>
<dbReference type="NCBIfam" id="TIGR02124">
    <property type="entry name" value="hypE"/>
    <property type="match status" value="1"/>
</dbReference>
<evidence type="ECO:0000259" key="3">
    <source>
        <dbReference type="Pfam" id="PF02769"/>
    </source>
</evidence>
<accession>A0A9D8KGD4</accession>
<dbReference type="InterPro" id="IPR036921">
    <property type="entry name" value="PurM-like_N_sf"/>
</dbReference>